<dbReference type="PANTHER" id="PTHR32078">
    <property type="entry name" value="NUCLEAR PROTEIN MDM1"/>
    <property type="match status" value="1"/>
</dbReference>
<name>A0AAG5CPZ1_ANOAO</name>
<feature type="region of interest" description="Disordered" evidence="10">
    <location>
        <begin position="387"/>
        <end position="434"/>
    </location>
</feature>
<dbReference type="Proteomes" id="UP000075880">
    <property type="component" value="Unassembled WGS sequence"/>
</dbReference>
<keyword evidence="7" id="KW-0206">Cytoskeleton</keyword>
<keyword evidence="12" id="KW-1185">Reference proteome</keyword>
<evidence type="ECO:0000256" key="3">
    <source>
        <dbReference type="ARBA" id="ARBA00010494"/>
    </source>
</evidence>
<keyword evidence="6" id="KW-0493">Microtubule</keyword>
<evidence type="ECO:0000256" key="7">
    <source>
        <dbReference type="ARBA" id="ARBA00023212"/>
    </source>
</evidence>
<dbReference type="GO" id="GO:0046600">
    <property type="term" value="P:negative regulation of centriole replication"/>
    <property type="evidence" value="ECO:0007669"/>
    <property type="project" value="InterPro"/>
</dbReference>
<evidence type="ECO:0000256" key="10">
    <source>
        <dbReference type="SAM" id="MobiDB-lite"/>
    </source>
</evidence>
<comment type="subcellular location">
    <subcellularLocation>
        <location evidence="1">Cytoplasm</location>
        <location evidence="1">Cytoskeleton</location>
        <location evidence="1">Microtubule organizing center</location>
        <location evidence="1">Centrosome</location>
        <location evidence="1">Centriole</location>
    </subcellularLocation>
    <subcellularLocation>
        <location evidence="2">Nucleus</location>
    </subcellularLocation>
</comment>
<dbReference type="GO" id="GO:0008017">
    <property type="term" value="F:microtubule binding"/>
    <property type="evidence" value="ECO:0007669"/>
    <property type="project" value="InterPro"/>
</dbReference>
<feature type="compositionally biased region" description="Pro residues" evidence="10">
    <location>
        <begin position="682"/>
        <end position="691"/>
    </location>
</feature>
<keyword evidence="8" id="KW-0539">Nucleus</keyword>
<evidence type="ECO:0000256" key="8">
    <source>
        <dbReference type="ARBA" id="ARBA00023242"/>
    </source>
</evidence>
<keyword evidence="5" id="KW-0963">Cytoplasm</keyword>
<evidence type="ECO:0000256" key="9">
    <source>
        <dbReference type="ARBA" id="ARBA00045771"/>
    </source>
</evidence>
<evidence type="ECO:0000256" key="5">
    <source>
        <dbReference type="ARBA" id="ARBA00022490"/>
    </source>
</evidence>
<dbReference type="AlphaFoldDB" id="A0AAG5CPZ1"/>
<accession>A0AAG5CPZ1</accession>
<comment type="function">
    <text evidence="9">Microtubule-binding protein that negatively regulates centriole duplication. Binds to and stabilizes microtubules.</text>
</comment>
<dbReference type="Pfam" id="PF15501">
    <property type="entry name" value="MDM1"/>
    <property type="match status" value="1"/>
</dbReference>
<feature type="compositionally biased region" description="Low complexity" evidence="10">
    <location>
        <begin position="571"/>
        <end position="586"/>
    </location>
</feature>
<evidence type="ECO:0000313" key="12">
    <source>
        <dbReference type="Proteomes" id="UP000075880"/>
    </source>
</evidence>
<comment type="similarity">
    <text evidence="3">Belongs to the MDM1 family.</text>
</comment>
<dbReference type="PANTHER" id="PTHR32078:SF1">
    <property type="entry name" value="NUCLEAR PROTEIN MDM1"/>
    <property type="match status" value="1"/>
</dbReference>
<proteinExistence type="inferred from homology"/>
<evidence type="ECO:0000256" key="4">
    <source>
        <dbReference type="ARBA" id="ARBA00013508"/>
    </source>
</evidence>
<dbReference type="GO" id="GO:0005634">
    <property type="term" value="C:nucleus"/>
    <property type="evidence" value="ECO:0007669"/>
    <property type="project" value="UniProtKB-SubCell"/>
</dbReference>
<feature type="compositionally biased region" description="Basic and acidic residues" evidence="10">
    <location>
        <begin position="587"/>
        <end position="602"/>
    </location>
</feature>
<dbReference type="GO" id="GO:0005814">
    <property type="term" value="C:centriole"/>
    <property type="evidence" value="ECO:0007669"/>
    <property type="project" value="UniProtKB-SubCell"/>
</dbReference>
<feature type="compositionally biased region" description="Polar residues" evidence="10">
    <location>
        <begin position="724"/>
        <end position="746"/>
    </location>
</feature>
<reference evidence="11" key="1">
    <citation type="submission" date="2024-04" db="UniProtKB">
        <authorList>
            <consortium name="EnsemblMetazoa"/>
        </authorList>
    </citation>
    <scope>IDENTIFICATION</scope>
    <source>
        <strain evidence="11">EBRO</strain>
    </source>
</reference>
<protein>
    <recommendedName>
        <fullName evidence="4">Nuclear protein MDM1</fullName>
    </recommendedName>
</protein>
<evidence type="ECO:0000256" key="2">
    <source>
        <dbReference type="ARBA" id="ARBA00004123"/>
    </source>
</evidence>
<dbReference type="GO" id="GO:0005874">
    <property type="term" value="C:microtubule"/>
    <property type="evidence" value="ECO:0007669"/>
    <property type="project" value="UniProtKB-KW"/>
</dbReference>
<feature type="compositionally biased region" description="Basic and acidic residues" evidence="10">
    <location>
        <begin position="394"/>
        <end position="405"/>
    </location>
</feature>
<feature type="region of interest" description="Disordered" evidence="10">
    <location>
        <begin position="452"/>
        <end position="795"/>
    </location>
</feature>
<dbReference type="InterPro" id="IPR029136">
    <property type="entry name" value="MDM1"/>
</dbReference>
<evidence type="ECO:0000256" key="1">
    <source>
        <dbReference type="ARBA" id="ARBA00004114"/>
    </source>
</evidence>
<sequence>MIGSFWNLCRACPSMPVDKLHSEYRSTYRWHEYTGGPDVVRKPPVPNQFASSKTDHFFSKSTEDEKFIEASLASINEPPLPRRKKCPELAYRTNEFLASRAHNAAAGHDRIDSGAPTHTRARSEERGGTPSRRSKSEGPPAGVANGRLPTGTGYANGTIEPPPPVSIAARAQEQAGESSTSGLFKKTITKLSTEYRLQFVWPRRALKGAPAAGCYGGAGADNVDAPPRKSLSMGALKAAQIGAAGGGPIASVHKKRTTNEREATATELEPLVNDCEPSMVFQHGAAAQQLQNEKRPEAVRATEQKTTAFRVEKERFGFEPEGGAAARALANSGIDNAWYKEVLELRKKAGEYRNRGWGVEMNPELFNKQVELWDQVSRRSSLSALSLASSVRPITKEEKEKENNKKSSPTKPSARGVRVPGGARPVEGNKVLPDGLNLSAISRSRKDAIRHHLERTTGPDVEEGALLPSPTREKLMPAIPRSKADSPQRGSPQKTALSRHGSPQKSSPQKSSPKKMTSKGRSQSVGPAVAGDASATVPAVAGGSPKRQIRSGSTVTASTAASAAKTHKKTPTSATAPAITQNQQQQPERRPRPNVEEADKEPVPAVGPTVAPPPEILEQIIKSPPEPTRVKSPEQIIMRSPDPVNWTVPLDTGKTFTVTQNVREGDPMIRPHSEIKASTPVEQPPPPPQSAPPELSEQSKMPNTKLEPSSIKESEDEDDDLPRSKSSVASSVNPTSIAISEPMTVSQPPPLLPSAPAADVNVPIKDEASVAEQAPAGTAAPSVAPVPMQEPVRYDKPVPGSTLRCLEDPAFESDINSPLANRNVATEVLDKARDRFDRFWGNPNEKPDAP</sequence>
<dbReference type="EnsemblMetazoa" id="ENSAATROPT000959">
    <property type="protein sequence ID" value="ENSAATROPP000915"/>
    <property type="gene ID" value="ENSAATROPG000760"/>
</dbReference>
<organism evidence="11 12">
    <name type="scientific">Anopheles atroparvus</name>
    <name type="common">European mosquito</name>
    <dbReference type="NCBI Taxonomy" id="41427"/>
    <lineage>
        <taxon>Eukaryota</taxon>
        <taxon>Metazoa</taxon>
        <taxon>Ecdysozoa</taxon>
        <taxon>Arthropoda</taxon>
        <taxon>Hexapoda</taxon>
        <taxon>Insecta</taxon>
        <taxon>Pterygota</taxon>
        <taxon>Neoptera</taxon>
        <taxon>Endopterygota</taxon>
        <taxon>Diptera</taxon>
        <taxon>Nematocera</taxon>
        <taxon>Culicoidea</taxon>
        <taxon>Culicidae</taxon>
        <taxon>Anophelinae</taxon>
        <taxon>Anopheles</taxon>
    </lineage>
</organism>
<feature type="region of interest" description="Disordered" evidence="10">
    <location>
        <begin position="105"/>
        <end position="164"/>
    </location>
</feature>
<feature type="compositionally biased region" description="Low complexity" evidence="10">
    <location>
        <begin position="553"/>
        <end position="564"/>
    </location>
</feature>
<evidence type="ECO:0000313" key="11">
    <source>
        <dbReference type="EnsemblMetazoa" id="ENSAATROPP000915"/>
    </source>
</evidence>
<feature type="compositionally biased region" description="Basic and acidic residues" evidence="10">
    <location>
        <begin position="663"/>
        <end position="675"/>
    </location>
</feature>
<evidence type="ECO:0000256" key="6">
    <source>
        <dbReference type="ARBA" id="ARBA00022701"/>
    </source>
</evidence>